<proteinExistence type="predicted"/>
<reference evidence="1 2" key="1">
    <citation type="journal article" date="2020" name="Mol. Plant">
        <title>The Chromosome-Based Rubber Tree Genome Provides New Insights into Spurge Genome Evolution and Rubber Biosynthesis.</title>
        <authorList>
            <person name="Liu J."/>
            <person name="Shi C."/>
            <person name="Shi C.C."/>
            <person name="Li W."/>
            <person name="Zhang Q.J."/>
            <person name="Zhang Y."/>
            <person name="Li K."/>
            <person name="Lu H.F."/>
            <person name="Shi C."/>
            <person name="Zhu S.T."/>
            <person name="Xiao Z.Y."/>
            <person name="Nan H."/>
            <person name="Yue Y."/>
            <person name="Zhu X.G."/>
            <person name="Wu Y."/>
            <person name="Hong X.N."/>
            <person name="Fan G.Y."/>
            <person name="Tong Y."/>
            <person name="Zhang D."/>
            <person name="Mao C.L."/>
            <person name="Liu Y.L."/>
            <person name="Hao S.J."/>
            <person name="Liu W.Q."/>
            <person name="Lv M.Q."/>
            <person name="Zhang H.B."/>
            <person name="Liu Y."/>
            <person name="Hu-Tang G.R."/>
            <person name="Wang J.P."/>
            <person name="Wang J.H."/>
            <person name="Sun Y.H."/>
            <person name="Ni S.B."/>
            <person name="Chen W.B."/>
            <person name="Zhang X.C."/>
            <person name="Jiao Y.N."/>
            <person name="Eichler E.E."/>
            <person name="Li G.H."/>
            <person name="Liu X."/>
            <person name="Gao L.Z."/>
        </authorList>
    </citation>
    <scope>NUCLEOTIDE SEQUENCE [LARGE SCALE GENOMIC DNA]</scope>
    <source>
        <strain evidence="2">cv. GT1</strain>
        <tissue evidence="1">Leaf</tissue>
    </source>
</reference>
<name>A0A6A6LR45_HEVBR</name>
<comment type="caution">
    <text evidence="1">The sequence shown here is derived from an EMBL/GenBank/DDBJ whole genome shotgun (WGS) entry which is preliminary data.</text>
</comment>
<accession>A0A6A6LR45</accession>
<dbReference type="PANTHER" id="PTHR33625">
    <property type="entry name" value="OS08G0179900 PROTEIN"/>
    <property type="match status" value="1"/>
</dbReference>
<gene>
    <name evidence="1" type="ORF">GH714_018980</name>
</gene>
<protein>
    <submittedName>
        <fullName evidence="1">Uncharacterized protein</fullName>
    </submittedName>
</protein>
<evidence type="ECO:0000313" key="2">
    <source>
        <dbReference type="Proteomes" id="UP000467840"/>
    </source>
</evidence>
<dbReference type="PANTHER" id="PTHR33625:SF2">
    <property type="entry name" value="POST-SET DOMAIN-CONTAINING PROTEIN"/>
    <property type="match status" value="1"/>
</dbReference>
<sequence>MHTDLPMIHSNTSLSALPSLSPPPPSTSLNFPVPVNNMASLPQSFIASSSSSYYPSESLTRNVSVLGKEEKRASEYPNRDIFGLVPSQPEVESAATALQNFLKAISSSESGFNQQLKTLGYGDIKKSLSHGYGRVENAFRLLQTGQRLVISLSSDKAVWDAVMNNEVVRQLRESFIDPGVNRRIPSCAEEQDVGTCVLRWIMDITKAQVTLLIRNFSS</sequence>
<dbReference type="Proteomes" id="UP000467840">
    <property type="component" value="Chromosome 16"/>
</dbReference>
<organism evidence="1 2">
    <name type="scientific">Hevea brasiliensis</name>
    <name type="common">Para rubber tree</name>
    <name type="synonym">Siphonia brasiliensis</name>
    <dbReference type="NCBI Taxonomy" id="3981"/>
    <lineage>
        <taxon>Eukaryota</taxon>
        <taxon>Viridiplantae</taxon>
        <taxon>Streptophyta</taxon>
        <taxon>Embryophyta</taxon>
        <taxon>Tracheophyta</taxon>
        <taxon>Spermatophyta</taxon>
        <taxon>Magnoliopsida</taxon>
        <taxon>eudicotyledons</taxon>
        <taxon>Gunneridae</taxon>
        <taxon>Pentapetalae</taxon>
        <taxon>rosids</taxon>
        <taxon>fabids</taxon>
        <taxon>Malpighiales</taxon>
        <taxon>Euphorbiaceae</taxon>
        <taxon>Crotonoideae</taxon>
        <taxon>Micrandreae</taxon>
        <taxon>Hevea</taxon>
    </lineage>
</organism>
<dbReference type="AlphaFoldDB" id="A0A6A6LR45"/>
<keyword evidence="2" id="KW-1185">Reference proteome</keyword>
<evidence type="ECO:0000313" key="1">
    <source>
        <dbReference type="EMBL" id="KAF2303524.1"/>
    </source>
</evidence>
<dbReference type="EMBL" id="JAAGAX010000009">
    <property type="protein sequence ID" value="KAF2303524.1"/>
    <property type="molecule type" value="Genomic_DNA"/>
</dbReference>